<sequence>MSDFIPQEVVSRILANLPPDSLIKCTLVCKTWHSLITSPCFIDTHLAKTLAKPLSSQLILIRRFTESPMKEHYSIHSNGSLDTYQTIKKSPLKARSNLYTRIVVNPIMLRISVNRGMLTVSHYYYGEANRYCDIWERTQYGDVKSWTKLYTIDVLRGAGRVFGLTETGEVLLAPADRTEGGFENFDALLSCFKAKSGNLVLYDPKSRQTNLLVQLQGVIDAFYAGEYIESLVFLDKESGAASYEGATIKEKQKSINSESGGSVEHDLEQVRSMMGSSSNDADEEEEEDNPNAVTTM</sequence>
<dbReference type="AlphaFoldDB" id="A0A1R3KKG8"/>
<dbReference type="OrthoDB" id="5314306at2759"/>
<accession>A0A1R3KKG8</accession>
<dbReference type="Gene3D" id="1.20.1280.50">
    <property type="match status" value="1"/>
</dbReference>
<feature type="compositionally biased region" description="Acidic residues" evidence="1">
    <location>
        <begin position="280"/>
        <end position="289"/>
    </location>
</feature>
<dbReference type="InterPro" id="IPR001810">
    <property type="entry name" value="F-box_dom"/>
</dbReference>
<evidence type="ECO:0000259" key="2">
    <source>
        <dbReference type="PROSITE" id="PS50181"/>
    </source>
</evidence>
<comment type="caution">
    <text evidence="3">The sequence shown here is derived from an EMBL/GenBank/DDBJ whole genome shotgun (WGS) entry which is preliminary data.</text>
</comment>
<protein>
    <recommendedName>
        <fullName evidence="2">F-box domain-containing protein</fullName>
    </recommendedName>
</protein>
<dbReference type="SUPFAM" id="SSF81383">
    <property type="entry name" value="F-box domain"/>
    <property type="match status" value="1"/>
</dbReference>
<keyword evidence="4" id="KW-1185">Reference proteome</keyword>
<dbReference type="EMBL" id="AWUE01013150">
    <property type="protein sequence ID" value="OMP07603.1"/>
    <property type="molecule type" value="Genomic_DNA"/>
</dbReference>
<reference evidence="4" key="1">
    <citation type="submission" date="2013-09" db="EMBL/GenBank/DDBJ databases">
        <title>Corchorus olitorius genome sequencing.</title>
        <authorList>
            <person name="Alam M."/>
            <person name="Haque M.S."/>
            <person name="Islam M.S."/>
            <person name="Emdad E.M."/>
            <person name="Islam M.M."/>
            <person name="Ahmed B."/>
            <person name="Halim A."/>
            <person name="Hossen Q.M.M."/>
            <person name="Hossain M.Z."/>
            <person name="Ahmed R."/>
            <person name="Khan M.M."/>
            <person name="Islam R."/>
            <person name="Rashid M.M."/>
            <person name="Khan S.A."/>
            <person name="Rahman M.S."/>
            <person name="Alam M."/>
            <person name="Yahiya A.S."/>
            <person name="Khan M.S."/>
            <person name="Azam M.S."/>
            <person name="Haque T."/>
            <person name="Lashkar M.Z.H."/>
            <person name="Akhand A.I."/>
            <person name="Morshed G."/>
            <person name="Roy S."/>
            <person name="Uddin K.S."/>
            <person name="Rabeya T."/>
            <person name="Hossain A.S."/>
            <person name="Chowdhury A."/>
            <person name="Snigdha A.R."/>
            <person name="Mortoza M.S."/>
            <person name="Matin S.A."/>
            <person name="Hoque S.M.E."/>
            <person name="Islam M.K."/>
            <person name="Roy D.K."/>
            <person name="Haider R."/>
            <person name="Moosa M.M."/>
            <person name="Elias S.M."/>
            <person name="Hasan A.M."/>
            <person name="Jahan S."/>
            <person name="Shafiuddin M."/>
            <person name="Mahmood N."/>
            <person name="Shommy N.S."/>
        </authorList>
    </citation>
    <scope>NUCLEOTIDE SEQUENCE [LARGE SCALE GENOMIC DNA]</scope>
    <source>
        <strain evidence="4">cv. O-4</strain>
    </source>
</reference>
<gene>
    <name evidence="3" type="ORF">COLO4_07202</name>
</gene>
<feature type="domain" description="F-box" evidence="2">
    <location>
        <begin position="1"/>
        <end position="49"/>
    </location>
</feature>
<proteinExistence type="predicted"/>
<dbReference type="InterPro" id="IPR050796">
    <property type="entry name" value="SCF_F-box_component"/>
</dbReference>
<name>A0A1R3KKG8_9ROSI</name>
<dbReference type="PROSITE" id="PS50181">
    <property type="entry name" value="FBOX"/>
    <property type="match status" value="1"/>
</dbReference>
<dbReference type="Pfam" id="PF00646">
    <property type="entry name" value="F-box"/>
    <property type="match status" value="1"/>
</dbReference>
<organism evidence="3 4">
    <name type="scientific">Corchorus olitorius</name>
    <dbReference type="NCBI Taxonomy" id="93759"/>
    <lineage>
        <taxon>Eukaryota</taxon>
        <taxon>Viridiplantae</taxon>
        <taxon>Streptophyta</taxon>
        <taxon>Embryophyta</taxon>
        <taxon>Tracheophyta</taxon>
        <taxon>Spermatophyta</taxon>
        <taxon>Magnoliopsida</taxon>
        <taxon>eudicotyledons</taxon>
        <taxon>Gunneridae</taxon>
        <taxon>Pentapetalae</taxon>
        <taxon>rosids</taxon>
        <taxon>malvids</taxon>
        <taxon>Malvales</taxon>
        <taxon>Malvaceae</taxon>
        <taxon>Grewioideae</taxon>
        <taxon>Apeibeae</taxon>
        <taxon>Corchorus</taxon>
    </lineage>
</organism>
<dbReference type="SMART" id="SM00256">
    <property type="entry name" value="FBOX"/>
    <property type="match status" value="1"/>
</dbReference>
<dbReference type="Proteomes" id="UP000187203">
    <property type="component" value="Unassembled WGS sequence"/>
</dbReference>
<evidence type="ECO:0000313" key="4">
    <source>
        <dbReference type="Proteomes" id="UP000187203"/>
    </source>
</evidence>
<feature type="region of interest" description="Disordered" evidence="1">
    <location>
        <begin position="247"/>
        <end position="296"/>
    </location>
</feature>
<dbReference type="CDD" id="cd22157">
    <property type="entry name" value="F-box_AtFBW1-like"/>
    <property type="match status" value="1"/>
</dbReference>
<dbReference type="STRING" id="93759.A0A1R3KKG8"/>
<evidence type="ECO:0000313" key="3">
    <source>
        <dbReference type="EMBL" id="OMP07603.1"/>
    </source>
</evidence>
<dbReference type="InterPro" id="IPR036047">
    <property type="entry name" value="F-box-like_dom_sf"/>
</dbReference>
<dbReference type="PANTHER" id="PTHR31672:SF13">
    <property type="entry name" value="F-BOX PROTEIN CPR30-LIKE"/>
    <property type="match status" value="1"/>
</dbReference>
<evidence type="ECO:0000256" key="1">
    <source>
        <dbReference type="SAM" id="MobiDB-lite"/>
    </source>
</evidence>
<dbReference type="PANTHER" id="PTHR31672">
    <property type="entry name" value="BNACNNG10540D PROTEIN"/>
    <property type="match status" value="1"/>
</dbReference>